<evidence type="ECO:0000256" key="1">
    <source>
        <dbReference type="SAM" id="Coils"/>
    </source>
</evidence>
<dbReference type="PANTHER" id="PTHR15742:SF5">
    <property type="entry name" value="GIRDIN"/>
    <property type="match status" value="1"/>
</dbReference>
<feature type="compositionally biased region" description="Polar residues" evidence="2">
    <location>
        <begin position="183"/>
        <end position="193"/>
    </location>
</feature>
<dbReference type="PANTHER" id="PTHR15742">
    <property type="entry name" value="GIRDIN"/>
    <property type="match status" value="1"/>
</dbReference>
<dbReference type="EMBL" id="FZQP02000815">
    <property type="protein sequence ID" value="VVC90551.1"/>
    <property type="molecule type" value="Genomic_DNA"/>
</dbReference>
<keyword evidence="1" id="KW-0175">Coiled coil</keyword>
<feature type="coiled-coil region" evidence="1">
    <location>
        <begin position="927"/>
        <end position="1113"/>
    </location>
</feature>
<feature type="region of interest" description="Disordered" evidence="2">
    <location>
        <begin position="39"/>
        <end position="119"/>
    </location>
</feature>
<feature type="coiled-coil region" evidence="1">
    <location>
        <begin position="505"/>
        <end position="549"/>
    </location>
</feature>
<evidence type="ECO:0000313" key="4">
    <source>
        <dbReference type="Proteomes" id="UP000324832"/>
    </source>
</evidence>
<feature type="compositionally biased region" description="Basic and acidic residues" evidence="2">
    <location>
        <begin position="139"/>
        <end position="177"/>
    </location>
</feature>
<proteinExistence type="predicted"/>
<feature type="region of interest" description="Disordered" evidence="2">
    <location>
        <begin position="554"/>
        <end position="586"/>
    </location>
</feature>
<feature type="compositionally biased region" description="Polar residues" evidence="2">
    <location>
        <begin position="482"/>
        <end position="496"/>
    </location>
</feature>
<name>A0A5E4PX17_9NEOP</name>
<organism evidence="3 4">
    <name type="scientific">Leptidea sinapis</name>
    <dbReference type="NCBI Taxonomy" id="189913"/>
    <lineage>
        <taxon>Eukaryota</taxon>
        <taxon>Metazoa</taxon>
        <taxon>Ecdysozoa</taxon>
        <taxon>Arthropoda</taxon>
        <taxon>Hexapoda</taxon>
        <taxon>Insecta</taxon>
        <taxon>Pterygota</taxon>
        <taxon>Neoptera</taxon>
        <taxon>Endopterygota</taxon>
        <taxon>Lepidoptera</taxon>
        <taxon>Glossata</taxon>
        <taxon>Ditrysia</taxon>
        <taxon>Papilionoidea</taxon>
        <taxon>Pieridae</taxon>
        <taxon>Dismorphiinae</taxon>
        <taxon>Leptidea</taxon>
    </lineage>
</organism>
<dbReference type="InterPro" id="IPR049885">
    <property type="entry name" value="MTCL1-3"/>
</dbReference>
<feature type="coiled-coil region" evidence="1">
    <location>
        <begin position="596"/>
        <end position="849"/>
    </location>
</feature>
<feature type="compositionally biased region" description="Basic and acidic residues" evidence="2">
    <location>
        <begin position="1208"/>
        <end position="1222"/>
    </location>
</feature>
<feature type="compositionally biased region" description="Low complexity" evidence="2">
    <location>
        <begin position="464"/>
        <end position="475"/>
    </location>
</feature>
<feature type="compositionally biased region" description="Polar residues" evidence="2">
    <location>
        <begin position="48"/>
        <end position="62"/>
    </location>
</feature>
<feature type="compositionally biased region" description="Basic and acidic residues" evidence="2">
    <location>
        <begin position="63"/>
        <end position="77"/>
    </location>
</feature>
<feature type="coiled-coil region" evidence="1">
    <location>
        <begin position="231"/>
        <end position="460"/>
    </location>
</feature>
<feature type="region of interest" description="Disordered" evidence="2">
    <location>
        <begin position="133"/>
        <end position="221"/>
    </location>
</feature>
<evidence type="ECO:0000313" key="3">
    <source>
        <dbReference type="EMBL" id="VVC90551.1"/>
    </source>
</evidence>
<gene>
    <name evidence="3" type="ORF">LSINAPIS_LOCUS3431</name>
</gene>
<reference evidence="3 4" key="1">
    <citation type="submission" date="2017-07" db="EMBL/GenBank/DDBJ databases">
        <authorList>
            <person name="Talla V."/>
            <person name="Backstrom N."/>
        </authorList>
    </citation>
    <scope>NUCLEOTIDE SEQUENCE [LARGE SCALE GENOMIC DNA]</scope>
</reference>
<feature type="coiled-coil region" evidence="1">
    <location>
        <begin position="1253"/>
        <end position="1309"/>
    </location>
</feature>
<protein>
    <submittedName>
        <fullName evidence="3">Uncharacterized protein</fullName>
    </submittedName>
</protein>
<feature type="region of interest" description="Disordered" evidence="2">
    <location>
        <begin position="1202"/>
        <end position="1222"/>
    </location>
</feature>
<evidence type="ECO:0000256" key="2">
    <source>
        <dbReference type="SAM" id="MobiDB-lite"/>
    </source>
</evidence>
<accession>A0A5E4PX17</accession>
<dbReference type="Proteomes" id="UP000324832">
    <property type="component" value="Unassembled WGS sequence"/>
</dbReference>
<sequence length="1431" mass="165193">MHHLYPLAKGDPLCPLGFHPQVRWPTRCKRCFRDYKEHGGRKREDDFTVSTPSLSTFSSPASRSRDEDNGADRERSNRGWSSSVPTKAALPGLQSVVVRRPSPSPSPSPSTTAQITINKNDSLAERVRKMQLMKAQSSFEKESSAEKERERRSASRSKEEEKQVKSREEKITLRDDVNFMIQVKNNRSVSQSKPPKKGGPSRDKEETSDDDNSVAGTTTTDTDTTLVDLNVKEYQDQIDSLKQEVDLLKKRCERVEKEKSDILLRRLANIDTVNKYSIGRSSEVLKLQQKVNDLSTQNEDLKDEKKHLTLRIKEVESELESRPSVEAQTRQIEQLRAKLLAAETLCEELMDENEDMKKELRDLEEEIEEMQDNFREDQADEYSSLRRELEQTIKNCRVLSFKLKKTERRNEQLEQEKADQEKKLLEIVGGKDGLQRENRIKELEQEVARSTEVSLRLQRELSEAKQAAASGAPPANLKKQPNEGQKVSRSSLTRGGSQEDPAQLLRDLQDSLEREADLREQLRNAEEEANNLRKTASRVEDDNESLLLQLKKMATKARSRKLSPTAPTNRLAIEAPNEKDEGISDEEDPAELRLLLELNEQEAAVLRKKVEDLEQDREALNKQVKELKEKISNAATKPNANSAAAMRRTTTNKSNNLAEEKVKVLEDEIAELRKKLIEKERDCERLHAELSLTQKKPKGSLIKSKSLDGDQQNVDLKRQLQVIEQEANVLRTKTQNLEADNEKLQAENKRLQLLKNTKSLKIDKSLEISSNKVSQLENDLKDALAKIKDLENKDDRNEKKVRFSNEITKKDEESIKAKQDELDKLKLNFSKLEKEKLKLQTSLKELKDEAIKSFKPRTPKKITDLTTKLQMKRMVEDLENEIGELYVIMKNAGYSTADLDIKSQMTKDIEDIKNKLSKKDSDFTNEKNHLQTEISKLKDLNTKLESEKKILLEKIKKLESGNNSSLIECKTLKEEKIKLETQINKITAELNKFDTQQTAVADCMKKIEDLKKEMDCKDKEINKLKKQVETNTKLEQEKNKLLKEVTEKTKKIAELEKKLKEIEEKCKKSEKLLNSRKAVVSKLEKEDEMQTKLFKSESKLIALETDMKDLRNQYDNKITILESTISAKDIHIKQLEDALRETSNLKYDEAVSSIELKQLQDKLQNSNKKLQEKEAELAAAKQELENVQKQLTVLQSEVTNTKNALNKAENDKNDAEKKLETEKKDSKYWESKASDFESDLQAERMRISHDKDNKNKEVELATLKGKLKILEQTSGAALEHTIAVEKSEYEELTSKYELLEEEHVVTKARLTVEKEQAQGQLNKTKTPNQKSGKVKRLNFKKKFHHYKSVYVEEDGKLRKQGLKQNWINMSINYGIRSKNTMFFHTITSLLKKSWKKLRKSWKTTRESAKYKEHLHRITPNLREKWRHLIIV</sequence>
<keyword evidence="4" id="KW-1185">Reference proteome</keyword>
<feature type="region of interest" description="Disordered" evidence="2">
    <location>
        <begin position="464"/>
        <end position="503"/>
    </location>
</feature>